<evidence type="ECO:0000259" key="2">
    <source>
        <dbReference type="Pfam" id="PF03061"/>
    </source>
</evidence>
<keyword evidence="1" id="KW-0378">Hydrolase</keyword>
<dbReference type="RefSeq" id="WP_245953703.1">
    <property type="nucleotide sequence ID" value="NZ_QRDP01000004.1"/>
</dbReference>
<keyword evidence="4" id="KW-1185">Reference proteome</keyword>
<evidence type="ECO:0000313" key="4">
    <source>
        <dbReference type="Proteomes" id="UP000256310"/>
    </source>
</evidence>
<proteinExistence type="predicted"/>
<evidence type="ECO:0000256" key="1">
    <source>
        <dbReference type="ARBA" id="ARBA00022801"/>
    </source>
</evidence>
<dbReference type="InterPro" id="IPR029069">
    <property type="entry name" value="HotDog_dom_sf"/>
</dbReference>
<feature type="domain" description="Thioesterase" evidence="2">
    <location>
        <begin position="68"/>
        <end position="139"/>
    </location>
</feature>
<dbReference type="InterPro" id="IPR003736">
    <property type="entry name" value="PAAI_dom"/>
</dbReference>
<dbReference type="NCBIfam" id="TIGR00369">
    <property type="entry name" value="unchar_dom_1"/>
    <property type="match status" value="1"/>
</dbReference>
<gene>
    <name evidence="3" type="ORF">DFR46_1201</name>
</gene>
<sequence length="158" mass="17326">MSPDQHDVNAIREKLTSGEIGPRAFFKMLNQHSHNGLIGVQYVANADKWVELAIDYDEKLVGDPATGILASGPIISLCDMASGMCIMLTTGKFFQTVTIDLRVDYLRPAKVGQRVTAHMECYRYTRNVAFVRGFAHDGEADSPIANVAGTFMFLGAPE</sequence>
<organism evidence="3 4">
    <name type="scientific">Parasphingopyxis lamellibrachiae</name>
    <dbReference type="NCBI Taxonomy" id="680125"/>
    <lineage>
        <taxon>Bacteria</taxon>
        <taxon>Pseudomonadati</taxon>
        <taxon>Pseudomonadota</taxon>
        <taxon>Alphaproteobacteria</taxon>
        <taxon>Sphingomonadales</taxon>
        <taxon>Sphingomonadaceae</taxon>
        <taxon>Parasphingopyxis</taxon>
    </lineage>
</organism>
<reference evidence="3 4" key="1">
    <citation type="submission" date="2018-07" db="EMBL/GenBank/DDBJ databases">
        <title>Genomic Encyclopedia of Type Strains, Phase IV (KMG-IV): sequencing the most valuable type-strain genomes for metagenomic binning, comparative biology and taxonomic classification.</title>
        <authorList>
            <person name="Goeker M."/>
        </authorList>
    </citation>
    <scope>NUCLEOTIDE SEQUENCE [LARGE SCALE GENOMIC DNA]</scope>
    <source>
        <strain evidence="3 4">DSM 26725</strain>
    </source>
</reference>
<dbReference type="GO" id="GO:0016289">
    <property type="term" value="F:acyl-CoA hydrolase activity"/>
    <property type="evidence" value="ECO:0007669"/>
    <property type="project" value="UniProtKB-ARBA"/>
</dbReference>
<dbReference type="Proteomes" id="UP000256310">
    <property type="component" value="Unassembled WGS sequence"/>
</dbReference>
<evidence type="ECO:0000313" key="3">
    <source>
        <dbReference type="EMBL" id="RED16185.1"/>
    </source>
</evidence>
<name>A0A3D9FEB8_9SPHN</name>
<dbReference type="SUPFAM" id="SSF54637">
    <property type="entry name" value="Thioesterase/thiol ester dehydrase-isomerase"/>
    <property type="match status" value="1"/>
</dbReference>
<dbReference type="CDD" id="cd03443">
    <property type="entry name" value="PaaI_thioesterase"/>
    <property type="match status" value="1"/>
</dbReference>
<accession>A0A3D9FEB8</accession>
<dbReference type="InterPro" id="IPR006683">
    <property type="entry name" value="Thioestr_dom"/>
</dbReference>
<comment type="caution">
    <text evidence="3">The sequence shown here is derived from an EMBL/GenBank/DDBJ whole genome shotgun (WGS) entry which is preliminary data.</text>
</comment>
<dbReference type="Pfam" id="PF03061">
    <property type="entry name" value="4HBT"/>
    <property type="match status" value="1"/>
</dbReference>
<dbReference type="EMBL" id="QRDP01000004">
    <property type="protein sequence ID" value="RED16185.1"/>
    <property type="molecule type" value="Genomic_DNA"/>
</dbReference>
<dbReference type="Gene3D" id="3.10.129.10">
    <property type="entry name" value="Hotdog Thioesterase"/>
    <property type="match status" value="1"/>
</dbReference>
<dbReference type="AlphaFoldDB" id="A0A3D9FEB8"/>
<protein>
    <submittedName>
        <fullName evidence="3">Uncharacterized protein (TIGR00369 family)</fullName>
    </submittedName>
</protein>